<evidence type="ECO:0000313" key="5">
    <source>
        <dbReference type="EMBL" id="PWS27578.1"/>
    </source>
</evidence>
<dbReference type="GO" id="GO:0006355">
    <property type="term" value="P:regulation of DNA-templated transcription"/>
    <property type="evidence" value="ECO:0007669"/>
    <property type="project" value="InterPro"/>
</dbReference>
<keyword evidence="6" id="KW-1185">Reference proteome</keyword>
<gene>
    <name evidence="5" type="ORF">DHW03_08285</name>
</gene>
<organism evidence="5 6">
    <name type="scientific">Pedobacter yonginense</name>
    <dbReference type="NCBI Taxonomy" id="651869"/>
    <lineage>
        <taxon>Bacteria</taxon>
        <taxon>Pseudomonadati</taxon>
        <taxon>Bacteroidota</taxon>
        <taxon>Sphingobacteriia</taxon>
        <taxon>Sphingobacteriales</taxon>
        <taxon>Sphingobacteriaceae</taxon>
        <taxon>Pedobacter</taxon>
    </lineage>
</organism>
<dbReference type="Gene3D" id="1.10.10.10">
    <property type="entry name" value="Winged helix-like DNA-binding domain superfamily/Winged helix DNA-binding domain"/>
    <property type="match status" value="1"/>
</dbReference>
<dbReference type="PANTHER" id="PTHR44688:SF16">
    <property type="entry name" value="DNA-BINDING TRANSCRIPTIONAL ACTIVATOR DEVR_DOSR"/>
    <property type="match status" value="1"/>
</dbReference>
<evidence type="ECO:0000259" key="4">
    <source>
        <dbReference type="PROSITE" id="PS50043"/>
    </source>
</evidence>
<keyword evidence="1" id="KW-0805">Transcription regulation</keyword>
<dbReference type="EMBL" id="QGNZ01000002">
    <property type="protein sequence ID" value="PWS27578.1"/>
    <property type="molecule type" value="Genomic_DNA"/>
</dbReference>
<dbReference type="InterPro" id="IPR016032">
    <property type="entry name" value="Sig_transdc_resp-reg_C-effctor"/>
</dbReference>
<dbReference type="SUPFAM" id="SSF46894">
    <property type="entry name" value="C-terminal effector domain of the bipartite response regulators"/>
    <property type="match status" value="1"/>
</dbReference>
<dbReference type="Proteomes" id="UP000245379">
    <property type="component" value="Unassembled WGS sequence"/>
</dbReference>
<evidence type="ECO:0000256" key="1">
    <source>
        <dbReference type="ARBA" id="ARBA00023015"/>
    </source>
</evidence>
<dbReference type="Pfam" id="PF00196">
    <property type="entry name" value="GerE"/>
    <property type="match status" value="1"/>
</dbReference>
<comment type="caution">
    <text evidence="5">The sequence shown here is derived from an EMBL/GenBank/DDBJ whole genome shotgun (WGS) entry which is preliminary data.</text>
</comment>
<dbReference type="CDD" id="cd06170">
    <property type="entry name" value="LuxR_C_like"/>
    <property type="match status" value="1"/>
</dbReference>
<accession>A0A317ER23</accession>
<dbReference type="AlphaFoldDB" id="A0A317ER23"/>
<dbReference type="PROSITE" id="PS00622">
    <property type="entry name" value="HTH_LUXR_1"/>
    <property type="match status" value="1"/>
</dbReference>
<sequence>MMNSVHSKSLKMMNTILVSDRQNSISDREIEIVKLLSLGYNSKEIGEMLFISEHTVNTHRRNMVKRLDLKNSYQLIVWAFKKRVLSF</sequence>
<dbReference type="InterPro" id="IPR036388">
    <property type="entry name" value="WH-like_DNA-bd_sf"/>
</dbReference>
<evidence type="ECO:0000256" key="2">
    <source>
        <dbReference type="ARBA" id="ARBA00023125"/>
    </source>
</evidence>
<name>A0A317ER23_9SPHI</name>
<evidence type="ECO:0000313" key="6">
    <source>
        <dbReference type="Proteomes" id="UP000245379"/>
    </source>
</evidence>
<reference evidence="5 6" key="1">
    <citation type="submission" date="2018-05" db="EMBL/GenBank/DDBJ databases">
        <title>Pedobacter paludis sp. nov., isolated from wetland soil.</title>
        <authorList>
            <person name="Zhang Y."/>
            <person name="Wang G."/>
        </authorList>
    </citation>
    <scope>NUCLEOTIDE SEQUENCE [LARGE SCALE GENOMIC DNA]</scope>
    <source>
        <strain evidence="5 6">KCTC22721</strain>
    </source>
</reference>
<dbReference type="PROSITE" id="PS50043">
    <property type="entry name" value="HTH_LUXR_2"/>
    <property type="match status" value="1"/>
</dbReference>
<dbReference type="PANTHER" id="PTHR44688">
    <property type="entry name" value="DNA-BINDING TRANSCRIPTIONAL ACTIVATOR DEVR_DOSR"/>
    <property type="match status" value="1"/>
</dbReference>
<feature type="domain" description="HTH luxR-type" evidence="4">
    <location>
        <begin position="18"/>
        <end position="83"/>
    </location>
</feature>
<keyword evidence="2" id="KW-0238">DNA-binding</keyword>
<dbReference type="OrthoDB" id="965844at2"/>
<dbReference type="PRINTS" id="PR00038">
    <property type="entry name" value="HTHLUXR"/>
</dbReference>
<dbReference type="GO" id="GO:0003677">
    <property type="term" value="F:DNA binding"/>
    <property type="evidence" value="ECO:0007669"/>
    <property type="project" value="UniProtKB-KW"/>
</dbReference>
<dbReference type="InterPro" id="IPR000792">
    <property type="entry name" value="Tscrpt_reg_LuxR_C"/>
</dbReference>
<proteinExistence type="predicted"/>
<evidence type="ECO:0000256" key="3">
    <source>
        <dbReference type="ARBA" id="ARBA00023163"/>
    </source>
</evidence>
<keyword evidence="3" id="KW-0804">Transcription</keyword>
<dbReference type="SMART" id="SM00421">
    <property type="entry name" value="HTH_LUXR"/>
    <property type="match status" value="1"/>
</dbReference>
<dbReference type="RefSeq" id="WP_109925286.1">
    <property type="nucleotide sequence ID" value="NZ_QGNZ01000002.1"/>
</dbReference>
<protein>
    <recommendedName>
        <fullName evidence="4">HTH luxR-type domain-containing protein</fullName>
    </recommendedName>
</protein>